<dbReference type="PANTHER" id="PTHR11439:SF498">
    <property type="entry name" value="DNAK FAMILY PROTEIN"/>
    <property type="match status" value="1"/>
</dbReference>
<proteinExistence type="predicted"/>
<feature type="compositionally biased region" description="Polar residues" evidence="1">
    <location>
        <begin position="107"/>
        <end position="118"/>
    </location>
</feature>
<gene>
    <name evidence="2" type="ORF">Prudu_016464</name>
</gene>
<reference evidence="2" key="1">
    <citation type="journal article" date="2019" name="Science">
        <title>Mutation of a bHLH transcription factor allowed almond domestication.</title>
        <authorList>
            <person name="Sanchez-Perez R."/>
            <person name="Pavan S."/>
            <person name="Mazzeo R."/>
            <person name="Moldovan C."/>
            <person name="Aiese Cigliano R."/>
            <person name="Del Cueto J."/>
            <person name="Ricciardi F."/>
            <person name="Lotti C."/>
            <person name="Ricciardi L."/>
            <person name="Dicenta F."/>
            <person name="Lopez-Marques R.L."/>
            <person name="Lindberg Moller B."/>
        </authorList>
    </citation>
    <scope>NUCLEOTIDE SEQUENCE</scope>
</reference>
<name>A0A4Y1RM79_PRUDU</name>
<protein>
    <submittedName>
        <fullName evidence="2">Transducin/WD40 repeat-like superfamily protein</fullName>
    </submittedName>
</protein>
<dbReference type="AlphaFoldDB" id="A0A4Y1RM79"/>
<organism evidence="2">
    <name type="scientific">Prunus dulcis</name>
    <name type="common">Almond</name>
    <name type="synonym">Amygdalus dulcis</name>
    <dbReference type="NCBI Taxonomy" id="3755"/>
    <lineage>
        <taxon>Eukaryota</taxon>
        <taxon>Viridiplantae</taxon>
        <taxon>Streptophyta</taxon>
        <taxon>Embryophyta</taxon>
        <taxon>Tracheophyta</taxon>
        <taxon>Spermatophyta</taxon>
        <taxon>Magnoliopsida</taxon>
        <taxon>eudicotyledons</taxon>
        <taxon>Gunneridae</taxon>
        <taxon>Pentapetalae</taxon>
        <taxon>rosids</taxon>
        <taxon>fabids</taxon>
        <taxon>Rosales</taxon>
        <taxon>Rosaceae</taxon>
        <taxon>Amygdaloideae</taxon>
        <taxon>Amygdaleae</taxon>
        <taxon>Prunus</taxon>
    </lineage>
</organism>
<accession>A0A4Y1RM79</accession>
<feature type="compositionally biased region" description="Polar residues" evidence="1">
    <location>
        <begin position="130"/>
        <end position="142"/>
    </location>
</feature>
<sequence>MVNLKLSDTCELLKDPTKYKSLLRDLLLPHPDPTILHCDNKAALNIAANPIFHERTRHIEMDWHFIRNKVQDESIVTQHVPSSQQLADVFTISLGKDAFTTRRVDDSSMTEPPAQSSVGDEDHESAKDVSGSSTSPTVLQSQTPNTKVLFKWEICDKTEDKKWPQNGVLASSYS</sequence>
<feature type="region of interest" description="Disordered" evidence="1">
    <location>
        <begin position="103"/>
        <end position="142"/>
    </location>
</feature>
<dbReference type="CDD" id="cd09272">
    <property type="entry name" value="RNase_HI_RT_Ty1"/>
    <property type="match status" value="1"/>
</dbReference>
<dbReference type="PANTHER" id="PTHR11439">
    <property type="entry name" value="GAG-POL-RELATED RETROTRANSPOSON"/>
    <property type="match status" value="1"/>
</dbReference>
<evidence type="ECO:0000313" key="2">
    <source>
        <dbReference type="EMBL" id="BBH05155.1"/>
    </source>
</evidence>
<dbReference type="EMBL" id="AP019302">
    <property type="protein sequence ID" value="BBH05155.1"/>
    <property type="molecule type" value="Genomic_DNA"/>
</dbReference>
<evidence type="ECO:0000256" key="1">
    <source>
        <dbReference type="SAM" id="MobiDB-lite"/>
    </source>
</evidence>